<reference evidence="2 3" key="1">
    <citation type="submission" date="2024-09" db="EMBL/GenBank/DDBJ databases">
        <authorList>
            <person name="Sun Q."/>
            <person name="Mori K."/>
        </authorList>
    </citation>
    <scope>NUCLEOTIDE SEQUENCE [LARGE SCALE GENOMIC DNA]</scope>
    <source>
        <strain evidence="2 3">CECT 8726</strain>
    </source>
</reference>
<keyword evidence="3" id="KW-1185">Reference proteome</keyword>
<evidence type="ECO:0000313" key="3">
    <source>
        <dbReference type="Proteomes" id="UP001589683"/>
    </source>
</evidence>
<sequence length="269" mass="29976">MGNDASRFVGDIPKHYDSGLGPNIFEYFAAQVAKRSAAFSPQMVLEIAAGTGFVSRFLRDALPDDVPLLVTDLNAPMLEIAAKKFHADEKVMFKPVDAMSLPFEDDQINQIVCQFGVMFFPDIVASYREVARVLRPGGQYIFSAWCKNADNPFSEVAHEAIAEFFPENPPGFYKIPFFYNDPDVVLSDLAEAGLTNASHEEMNHEREVTDLEAFARGLVLGNPVFDEIKDRGGVDPIDVVQRVLTRLRERFGAEPAKMPLRIGVYTAHK</sequence>
<protein>
    <submittedName>
        <fullName evidence="2">Class I SAM-dependent methyltransferase</fullName>
        <ecNumber evidence="2">2.1.1.-</ecNumber>
    </submittedName>
</protein>
<dbReference type="InterPro" id="IPR029063">
    <property type="entry name" value="SAM-dependent_MTases_sf"/>
</dbReference>
<feature type="domain" description="Methyltransferase" evidence="1">
    <location>
        <begin position="44"/>
        <end position="138"/>
    </location>
</feature>
<keyword evidence="2" id="KW-0808">Transferase</keyword>
<comment type="caution">
    <text evidence="2">The sequence shown here is derived from an EMBL/GenBank/DDBJ whole genome shotgun (WGS) entry which is preliminary data.</text>
</comment>
<dbReference type="PANTHER" id="PTHR43591:SF24">
    <property type="entry name" value="2-METHOXY-6-POLYPRENYL-1,4-BENZOQUINOL METHYLASE, MITOCHONDRIAL"/>
    <property type="match status" value="1"/>
</dbReference>
<dbReference type="GO" id="GO:0032259">
    <property type="term" value="P:methylation"/>
    <property type="evidence" value="ECO:0007669"/>
    <property type="project" value="UniProtKB-KW"/>
</dbReference>
<proteinExistence type="predicted"/>
<accession>A0ABV5JDU3</accession>
<name>A0ABV5JDU3_9RHOB</name>
<dbReference type="EMBL" id="JBHMEA010000008">
    <property type="protein sequence ID" value="MFB9230933.1"/>
    <property type="molecule type" value="Genomic_DNA"/>
</dbReference>
<dbReference type="RefSeq" id="WP_213890860.1">
    <property type="nucleotide sequence ID" value="NZ_JAGFNU010000015.1"/>
</dbReference>
<dbReference type="GO" id="GO:0008168">
    <property type="term" value="F:methyltransferase activity"/>
    <property type="evidence" value="ECO:0007669"/>
    <property type="project" value="UniProtKB-KW"/>
</dbReference>
<dbReference type="CDD" id="cd02440">
    <property type="entry name" value="AdoMet_MTases"/>
    <property type="match status" value="1"/>
</dbReference>
<dbReference type="Pfam" id="PF13649">
    <property type="entry name" value="Methyltransf_25"/>
    <property type="match status" value="1"/>
</dbReference>
<keyword evidence="2" id="KW-0489">Methyltransferase</keyword>
<dbReference type="InterPro" id="IPR041698">
    <property type="entry name" value="Methyltransf_25"/>
</dbReference>
<gene>
    <name evidence="2" type="ORF">ACFFUT_03915</name>
</gene>
<dbReference type="SUPFAM" id="SSF53335">
    <property type="entry name" value="S-adenosyl-L-methionine-dependent methyltransferases"/>
    <property type="match status" value="1"/>
</dbReference>
<evidence type="ECO:0000313" key="2">
    <source>
        <dbReference type="EMBL" id="MFB9230933.1"/>
    </source>
</evidence>
<dbReference type="PANTHER" id="PTHR43591">
    <property type="entry name" value="METHYLTRANSFERASE"/>
    <property type="match status" value="1"/>
</dbReference>
<evidence type="ECO:0000259" key="1">
    <source>
        <dbReference type="Pfam" id="PF13649"/>
    </source>
</evidence>
<organism evidence="2 3">
    <name type="scientific">Pseudohalocynthiibacter aestuariivivens</name>
    <dbReference type="NCBI Taxonomy" id="1591409"/>
    <lineage>
        <taxon>Bacteria</taxon>
        <taxon>Pseudomonadati</taxon>
        <taxon>Pseudomonadota</taxon>
        <taxon>Alphaproteobacteria</taxon>
        <taxon>Rhodobacterales</taxon>
        <taxon>Paracoccaceae</taxon>
        <taxon>Pseudohalocynthiibacter</taxon>
    </lineage>
</organism>
<dbReference type="Proteomes" id="UP001589683">
    <property type="component" value="Unassembled WGS sequence"/>
</dbReference>
<dbReference type="EC" id="2.1.1.-" evidence="2"/>
<dbReference type="Gene3D" id="3.40.50.150">
    <property type="entry name" value="Vaccinia Virus protein VP39"/>
    <property type="match status" value="1"/>
</dbReference>